<comment type="function">
    <text evidence="8">In NER, TFIIH acts by opening DNA around the lesion to allow the excision of the damaged oligonucleotide and its replacement by a new DNA fragment. In transcription, TFIIH has an essential role in transcription initiation. When the pre-initiation complex (PIC) has been established, TFIIH is required for promoter opening and promoter escape.</text>
</comment>
<evidence type="ECO:0000256" key="1">
    <source>
        <dbReference type="ARBA" id="ARBA00004123"/>
    </source>
</evidence>
<dbReference type="GO" id="GO:0005675">
    <property type="term" value="C:transcription factor TFIIH holo complex"/>
    <property type="evidence" value="ECO:0007669"/>
    <property type="project" value="TreeGrafter"/>
</dbReference>
<dbReference type="Pfam" id="PF06331">
    <property type="entry name" value="Tfb5"/>
    <property type="match status" value="1"/>
</dbReference>
<keyword evidence="4 8" id="KW-0805">Transcription regulation</keyword>
<evidence type="ECO:0000256" key="7">
    <source>
        <dbReference type="ARBA" id="ARBA00023242"/>
    </source>
</evidence>
<sequence>MVNVQKGTIIKCDSAMKQYLKFVDEQRMLGRSFILKDLDETHVFVDQGILSMLEDRIDSFMDQLTPDQQESK</sequence>
<dbReference type="PANTHER" id="PTHR28580">
    <property type="entry name" value="GENERAL TRANSCRIPTION FACTOR IIH SUBUNIT 5"/>
    <property type="match status" value="1"/>
</dbReference>
<reference evidence="10" key="1">
    <citation type="submission" date="2022-11" db="UniProtKB">
        <authorList>
            <consortium name="WormBaseParasite"/>
        </authorList>
    </citation>
    <scope>IDENTIFICATION</scope>
</reference>
<dbReference type="SMART" id="SM01395">
    <property type="entry name" value="Tbf5"/>
    <property type="match status" value="1"/>
</dbReference>
<dbReference type="GO" id="GO:0000439">
    <property type="term" value="C:transcription factor TFIIH core complex"/>
    <property type="evidence" value="ECO:0007669"/>
    <property type="project" value="UniProtKB-UniRule"/>
</dbReference>
<evidence type="ECO:0000256" key="3">
    <source>
        <dbReference type="ARBA" id="ARBA00022763"/>
    </source>
</evidence>
<dbReference type="AlphaFoldDB" id="A0A915DBS3"/>
<dbReference type="GO" id="GO:0006294">
    <property type="term" value="P:nucleotide-excision repair, preincision complex assembly"/>
    <property type="evidence" value="ECO:0007669"/>
    <property type="project" value="TreeGrafter"/>
</dbReference>
<dbReference type="Proteomes" id="UP000887574">
    <property type="component" value="Unplaced"/>
</dbReference>
<proteinExistence type="inferred from homology"/>
<evidence type="ECO:0000256" key="8">
    <source>
        <dbReference type="RuleBase" id="RU368032"/>
    </source>
</evidence>
<evidence type="ECO:0000256" key="6">
    <source>
        <dbReference type="ARBA" id="ARBA00023204"/>
    </source>
</evidence>
<comment type="similarity">
    <text evidence="2 8">Belongs to the TFB5 family.</text>
</comment>
<keyword evidence="3 8" id="KW-0227">DNA damage</keyword>
<name>A0A915DBS3_9BILA</name>
<keyword evidence="6 8" id="KW-0234">DNA repair</keyword>
<dbReference type="GO" id="GO:0006367">
    <property type="term" value="P:transcription initiation at RNA polymerase II promoter"/>
    <property type="evidence" value="ECO:0007669"/>
    <property type="project" value="UniProtKB-UniRule"/>
</dbReference>
<protein>
    <recommendedName>
        <fullName evidence="8">General transcription and DNA repair factor IIH subunit TFB5</fullName>
    </recommendedName>
</protein>
<keyword evidence="7 8" id="KW-0539">Nucleus</keyword>
<accession>A0A915DBS3</accession>
<dbReference type="FunFam" id="3.30.70.1220:FF:000001">
    <property type="entry name" value="General transcription factor IIH subunit 5"/>
    <property type="match status" value="1"/>
</dbReference>
<comment type="subunit">
    <text evidence="8">Component of the 7-subunit TFIIH core complex.</text>
</comment>
<dbReference type="PANTHER" id="PTHR28580:SF1">
    <property type="entry name" value="GENERAL TRANSCRIPTION FACTOR IIH SUBUNIT 5"/>
    <property type="match status" value="1"/>
</dbReference>
<dbReference type="InterPro" id="IPR009400">
    <property type="entry name" value="TFIIH_TTDA/Tfb5"/>
</dbReference>
<keyword evidence="5 8" id="KW-0804">Transcription</keyword>
<dbReference type="Gene3D" id="3.30.70.1220">
    <property type="entry name" value="TFB5-like"/>
    <property type="match status" value="1"/>
</dbReference>
<evidence type="ECO:0000256" key="4">
    <source>
        <dbReference type="ARBA" id="ARBA00023015"/>
    </source>
</evidence>
<evidence type="ECO:0000313" key="9">
    <source>
        <dbReference type="Proteomes" id="UP000887574"/>
    </source>
</evidence>
<dbReference type="WBParaSite" id="jg1776">
    <property type="protein sequence ID" value="jg1776"/>
    <property type="gene ID" value="jg1776"/>
</dbReference>
<comment type="subcellular location">
    <subcellularLocation>
        <location evidence="1 8">Nucleus</location>
    </subcellularLocation>
</comment>
<evidence type="ECO:0000256" key="2">
    <source>
        <dbReference type="ARBA" id="ARBA00007470"/>
    </source>
</evidence>
<keyword evidence="9" id="KW-1185">Reference proteome</keyword>
<dbReference type="SUPFAM" id="SSF142897">
    <property type="entry name" value="TFB5-like"/>
    <property type="match status" value="1"/>
</dbReference>
<evidence type="ECO:0000256" key="5">
    <source>
        <dbReference type="ARBA" id="ARBA00023163"/>
    </source>
</evidence>
<dbReference type="InterPro" id="IPR035935">
    <property type="entry name" value="TFB5-like_sf"/>
</dbReference>
<organism evidence="9 10">
    <name type="scientific">Ditylenchus dipsaci</name>
    <dbReference type="NCBI Taxonomy" id="166011"/>
    <lineage>
        <taxon>Eukaryota</taxon>
        <taxon>Metazoa</taxon>
        <taxon>Ecdysozoa</taxon>
        <taxon>Nematoda</taxon>
        <taxon>Chromadorea</taxon>
        <taxon>Rhabditida</taxon>
        <taxon>Tylenchina</taxon>
        <taxon>Tylenchomorpha</taxon>
        <taxon>Sphaerularioidea</taxon>
        <taxon>Anguinidae</taxon>
        <taxon>Anguininae</taxon>
        <taxon>Ditylenchus</taxon>
    </lineage>
</organism>
<evidence type="ECO:0000313" key="10">
    <source>
        <dbReference type="WBParaSite" id="jg1776"/>
    </source>
</evidence>